<feature type="modified residue" description="N6-(pyridoxal phosphate)lysine" evidence="4 5">
    <location>
        <position position="36"/>
    </location>
</feature>
<feature type="binding site" evidence="4 6">
    <location>
        <position position="317"/>
    </location>
    <ligand>
        <name>substrate</name>
    </ligand>
</feature>
<dbReference type="GO" id="GO:0030632">
    <property type="term" value="P:D-alanine biosynthetic process"/>
    <property type="evidence" value="ECO:0007669"/>
    <property type="project" value="UniProtKB-UniRule"/>
</dbReference>
<dbReference type="FunFam" id="3.20.20.10:FF:000002">
    <property type="entry name" value="Alanine racemase"/>
    <property type="match status" value="1"/>
</dbReference>
<evidence type="ECO:0000256" key="4">
    <source>
        <dbReference type="HAMAP-Rule" id="MF_01201"/>
    </source>
</evidence>
<accession>A0A2H0W3D3</accession>
<dbReference type="Pfam" id="PF00842">
    <property type="entry name" value="Ala_racemase_C"/>
    <property type="match status" value="1"/>
</dbReference>
<dbReference type="HAMAP" id="MF_01201">
    <property type="entry name" value="Ala_racemase"/>
    <property type="match status" value="1"/>
</dbReference>
<gene>
    <name evidence="8" type="primary">alr</name>
    <name evidence="8" type="ORF">COT80_03760</name>
</gene>
<dbReference type="SUPFAM" id="SSF51419">
    <property type="entry name" value="PLP-binding barrel"/>
    <property type="match status" value="1"/>
</dbReference>
<comment type="function">
    <text evidence="4">Catalyzes the interconversion of L-alanine and D-alanine. May also act on other amino acids.</text>
</comment>
<dbReference type="Pfam" id="PF01168">
    <property type="entry name" value="Ala_racemase_N"/>
    <property type="match status" value="1"/>
</dbReference>
<keyword evidence="2 4" id="KW-0663">Pyridoxal phosphate</keyword>
<sequence>MNHLAWIEISKAKIAHNIKTIREINGPNTIISPCVKANAYGHGLIETTKILIESGVEWLSVNSTEEAQRVRSAGINHPILVIGFVAEYELEKIFDLNLRLFISNINYAKKLSDLGKSRNQTANIHLKIDTGMHRHGVLLEHSSNLAKEILKLPNIKIEGLATHFANSDDPLNPAYFNRQLEKFKIAINNLKKIIGHDLIIHCHKSASVLLSRDNIGNLIRPGISVYGYYPGPDVAKLTKEKNMILQPALEFKTIVGQIKNIPENSLVGYGCTYKTTRPTTAATIPVGYYDGYDRKLSNKAYVLVNGKKAPVLGRICMNVTIIDITDCGHVKSGDEVVLIGQQQSEIITVEQLADWANTINYEIVTRLRESLPRFYI</sequence>
<dbReference type="InterPro" id="IPR020622">
    <property type="entry name" value="Ala_racemase_pyridoxalP-BS"/>
</dbReference>
<feature type="domain" description="Alanine racemase C-terminal" evidence="7">
    <location>
        <begin position="248"/>
        <end position="376"/>
    </location>
</feature>
<dbReference type="GO" id="GO:0008784">
    <property type="term" value="F:alanine racemase activity"/>
    <property type="evidence" value="ECO:0007669"/>
    <property type="project" value="UniProtKB-UniRule"/>
</dbReference>
<evidence type="ECO:0000313" key="9">
    <source>
        <dbReference type="Proteomes" id="UP000229056"/>
    </source>
</evidence>
<dbReference type="InterPro" id="IPR029066">
    <property type="entry name" value="PLP-binding_barrel"/>
</dbReference>
<dbReference type="GO" id="GO:0030170">
    <property type="term" value="F:pyridoxal phosphate binding"/>
    <property type="evidence" value="ECO:0007669"/>
    <property type="project" value="UniProtKB-UniRule"/>
</dbReference>
<dbReference type="PANTHER" id="PTHR30511:SF0">
    <property type="entry name" value="ALANINE RACEMASE, CATABOLIC-RELATED"/>
    <property type="match status" value="1"/>
</dbReference>
<dbReference type="InterPro" id="IPR000821">
    <property type="entry name" value="Ala_racemase"/>
</dbReference>
<dbReference type="EC" id="5.1.1.1" evidence="4"/>
<keyword evidence="3 4" id="KW-0413">Isomerase</keyword>
<proteinExistence type="inferred from homology"/>
<organism evidence="8 9">
    <name type="scientific">Candidatus Buchananbacteria bacterium CG10_big_fil_rev_8_21_14_0_10_33_19</name>
    <dbReference type="NCBI Taxonomy" id="1974525"/>
    <lineage>
        <taxon>Bacteria</taxon>
        <taxon>Candidatus Buchananiibacteriota</taxon>
    </lineage>
</organism>
<protein>
    <recommendedName>
        <fullName evidence="4">Alanine racemase</fullName>
        <ecNumber evidence="4">5.1.1.1</ecNumber>
    </recommendedName>
</protein>
<feature type="active site" description="Proton acceptor; specific for L-alanine" evidence="4">
    <location>
        <position position="269"/>
    </location>
</feature>
<dbReference type="Proteomes" id="UP000229056">
    <property type="component" value="Unassembled WGS sequence"/>
</dbReference>
<comment type="pathway">
    <text evidence="4">Amino-acid biosynthesis; D-alanine biosynthesis; D-alanine from L-alanine: step 1/1.</text>
</comment>
<dbReference type="SUPFAM" id="SSF50621">
    <property type="entry name" value="Alanine racemase C-terminal domain-like"/>
    <property type="match status" value="1"/>
</dbReference>
<feature type="active site" description="Proton acceptor; specific for D-alanine" evidence="4">
    <location>
        <position position="36"/>
    </location>
</feature>
<dbReference type="InterPro" id="IPR009006">
    <property type="entry name" value="Ala_racemase/Decarboxylase_C"/>
</dbReference>
<dbReference type="PANTHER" id="PTHR30511">
    <property type="entry name" value="ALANINE RACEMASE"/>
    <property type="match status" value="1"/>
</dbReference>
<dbReference type="InterPro" id="IPR011079">
    <property type="entry name" value="Ala_racemase_C"/>
</dbReference>
<dbReference type="Gene3D" id="2.40.37.10">
    <property type="entry name" value="Lyase, Ornithine Decarboxylase, Chain A, domain 1"/>
    <property type="match status" value="1"/>
</dbReference>
<comment type="catalytic activity">
    <reaction evidence="4">
        <text>L-alanine = D-alanine</text>
        <dbReference type="Rhea" id="RHEA:20249"/>
        <dbReference type="ChEBI" id="CHEBI:57416"/>
        <dbReference type="ChEBI" id="CHEBI:57972"/>
        <dbReference type="EC" id="5.1.1.1"/>
    </reaction>
</comment>
<dbReference type="SMART" id="SM01005">
    <property type="entry name" value="Ala_racemase_C"/>
    <property type="match status" value="1"/>
</dbReference>
<evidence type="ECO:0000313" key="8">
    <source>
        <dbReference type="EMBL" id="PIS05856.1"/>
    </source>
</evidence>
<comment type="cofactor">
    <cofactor evidence="1 4 5">
        <name>pyridoxal 5'-phosphate</name>
        <dbReference type="ChEBI" id="CHEBI:597326"/>
    </cofactor>
</comment>
<evidence type="ECO:0000259" key="7">
    <source>
        <dbReference type="SMART" id="SM01005"/>
    </source>
</evidence>
<comment type="similarity">
    <text evidence="4">Belongs to the alanine racemase family.</text>
</comment>
<evidence type="ECO:0000256" key="1">
    <source>
        <dbReference type="ARBA" id="ARBA00001933"/>
    </source>
</evidence>
<dbReference type="AlphaFoldDB" id="A0A2H0W3D3"/>
<dbReference type="PROSITE" id="PS00395">
    <property type="entry name" value="ALANINE_RACEMASE"/>
    <property type="match status" value="1"/>
</dbReference>
<dbReference type="EMBL" id="PEZY01000012">
    <property type="protein sequence ID" value="PIS05856.1"/>
    <property type="molecule type" value="Genomic_DNA"/>
</dbReference>
<dbReference type="NCBIfam" id="TIGR00492">
    <property type="entry name" value="alr"/>
    <property type="match status" value="1"/>
</dbReference>
<evidence type="ECO:0000256" key="3">
    <source>
        <dbReference type="ARBA" id="ARBA00023235"/>
    </source>
</evidence>
<evidence type="ECO:0000256" key="5">
    <source>
        <dbReference type="PIRSR" id="PIRSR600821-50"/>
    </source>
</evidence>
<reference evidence="9" key="1">
    <citation type="submission" date="2017-09" db="EMBL/GenBank/DDBJ databases">
        <title>Depth-based differentiation of microbial function through sediment-hosted aquifers and enrichment of novel symbionts in the deep terrestrial subsurface.</title>
        <authorList>
            <person name="Probst A.J."/>
            <person name="Ladd B."/>
            <person name="Jarett J.K."/>
            <person name="Geller-Mcgrath D.E."/>
            <person name="Sieber C.M.K."/>
            <person name="Emerson J.B."/>
            <person name="Anantharaman K."/>
            <person name="Thomas B.C."/>
            <person name="Malmstrom R."/>
            <person name="Stieglmeier M."/>
            <person name="Klingl A."/>
            <person name="Woyke T."/>
            <person name="Ryan C.M."/>
            <person name="Banfield J.F."/>
        </authorList>
    </citation>
    <scope>NUCLEOTIDE SEQUENCE [LARGE SCALE GENOMIC DNA]</scope>
</reference>
<comment type="caution">
    <text evidence="8">The sequence shown here is derived from an EMBL/GenBank/DDBJ whole genome shotgun (WGS) entry which is preliminary data.</text>
</comment>
<dbReference type="CDD" id="cd00430">
    <property type="entry name" value="PLPDE_III_AR"/>
    <property type="match status" value="1"/>
</dbReference>
<feature type="binding site" evidence="4 6">
    <location>
        <position position="134"/>
    </location>
    <ligand>
        <name>substrate</name>
    </ligand>
</feature>
<dbReference type="PRINTS" id="PR00992">
    <property type="entry name" value="ALARACEMASE"/>
</dbReference>
<dbReference type="UniPathway" id="UPA00042">
    <property type="reaction ID" value="UER00497"/>
</dbReference>
<dbReference type="Gene3D" id="3.20.20.10">
    <property type="entry name" value="Alanine racemase"/>
    <property type="match status" value="1"/>
</dbReference>
<evidence type="ECO:0000256" key="6">
    <source>
        <dbReference type="PIRSR" id="PIRSR600821-52"/>
    </source>
</evidence>
<name>A0A2H0W3D3_9BACT</name>
<dbReference type="InterPro" id="IPR001608">
    <property type="entry name" value="Ala_racemase_N"/>
</dbReference>
<dbReference type="GO" id="GO:0005829">
    <property type="term" value="C:cytosol"/>
    <property type="evidence" value="ECO:0007669"/>
    <property type="project" value="TreeGrafter"/>
</dbReference>
<evidence type="ECO:0000256" key="2">
    <source>
        <dbReference type="ARBA" id="ARBA00022898"/>
    </source>
</evidence>